<dbReference type="Gene3D" id="1.20.910.10">
    <property type="entry name" value="Heme oxygenase-like"/>
    <property type="match status" value="2"/>
</dbReference>
<name>A0ABY7DZA9_MYAAR</name>
<dbReference type="InterPro" id="IPR016084">
    <property type="entry name" value="Haem_Oase-like_multi-hlx"/>
</dbReference>
<accession>A0ABY7DZA9</accession>
<dbReference type="PANTHER" id="PTHR43198:SF2">
    <property type="entry name" value="SI:CH1073-67J19.1-RELATED"/>
    <property type="match status" value="1"/>
</dbReference>
<evidence type="ECO:0000259" key="1">
    <source>
        <dbReference type="Pfam" id="PF03070"/>
    </source>
</evidence>
<gene>
    <name evidence="2" type="ORF">MAR_008675</name>
</gene>
<dbReference type="EMBL" id="CP111015">
    <property type="protein sequence ID" value="WAR02117.1"/>
    <property type="molecule type" value="Genomic_DNA"/>
</dbReference>
<dbReference type="PANTHER" id="PTHR43198">
    <property type="entry name" value="BIFUNCTIONAL TH2 PROTEIN"/>
    <property type="match status" value="1"/>
</dbReference>
<dbReference type="CDD" id="cd19359">
    <property type="entry name" value="TenA_C_Bt3146-like"/>
    <property type="match status" value="2"/>
</dbReference>
<dbReference type="SUPFAM" id="SSF48613">
    <property type="entry name" value="Heme oxygenase-like"/>
    <property type="match status" value="2"/>
</dbReference>
<keyword evidence="3" id="KW-1185">Reference proteome</keyword>
<feature type="domain" description="Thiaminase-2/PQQC" evidence="1">
    <location>
        <begin position="253"/>
        <end position="386"/>
    </location>
</feature>
<dbReference type="Proteomes" id="UP001164746">
    <property type="component" value="Chromosome 4"/>
</dbReference>
<dbReference type="Pfam" id="PF03070">
    <property type="entry name" value="TENA_THI-4"/>
    <property type="match status" value="2"/>
</dbReference>
<dbReference type="InterPro" id="IPR004305">
    <property type="entry name" value="Thiaminase-2/PQQC"/>
</dbReference>
<evidence type="ECO:0000313" key="3">
    <source>
        <dbReference type="Proteomes" id="UP001164746"/>
    </source>
</evidence>
<protein>
    <recommendedName>
        <fullName evidence="1">Thiaminase-2/PQQC domain-containing protein</fullName>
    </recommendedName>
</protein>
<organism evidence="2 3">
    <name type="scientific">Mya arenaria</name>
    <name type="common">Soft-shell clam</name>
    <dbReference type="NCBI Taxonomy" id="6604"/>
    <lineage>
        <taxon>Eukaryota</taxon>
        <taxon>Metazoa</taxon>
        <taxon>Spiralia</taxon>
        <taxon>Lophotrochozoa</taxon>
        <taxon>Mollusca</taxon>
        <taxon>Bivalvia</taxon>
        <taxon>Autobranchia</taxon>
        <taxon>Heteroconchia</taxon>
        <taxon>Euheterodonta</taxon>
        <taxon>Imparidentia</taxon>
        <taxon>Neoheterodontei</taxon>
        <taxon>Myida</taxon>
        <taxon>Myoidea</taxon>
        <taxon>Myidae</taxon>
        <taxon>Mya</taxon>
    </lineage>
</organism>
<reference evidence="2" key="1">
    <citation type="submission" date="2022-11" db="EMBL/GenBank/DDBJ databases">
        <title>Centuries of genome instability and evolution in soft-shell clam transmissible cancer (bioRxiv).</title>
        <authorList>
            <person name="Hart S.F.M."/>
            <person name="Yonemitsu M.A."/>
            <person name="Giersch R.M."/>
            <person name="Beal B.F."/>
            <person name="Arriagada G."/>
            <person name="Davis B.W."/>
            <person name="Ostrander E.A."/>
            <person name="Goff S.P."/>
            <person name="Metzger M.J."/>
        </authorList>
    </citation>
    <scope>NUCLEOTIDE SEQUENCE</scope>
    <source>
        <strain evidence="2">MELC-2E11</strain>
        <tissue evidence="2">Siphon/mantle</tissue>
    </source>
</reference>
<feature type="domain" description="Thiaminase-2/PQQC" evidence="1">
    <location>
        <begin position="46"/>
        <end position="189"/>
    </location>
</feature>
<sequence>MSIGRSPRSATHLVHHLDASTLMVAADVTDAISFKVTEILLSEYLWQQTQQYHNQALQSGFVQGIRNATLDPESFRGFMLQDSVFCYEASKNIAIAESNTTDPFIKQFLQEQFQAYQDYYQALFNTWHIENVSGIKLGQACSAYIAHEHEVAMHYNSVYFVVALIPCAKLWPWIGQQIAADTEVSNPHSTFWSLFVSVHGVGSGPSTMSIGRSPRSATHLVHHLDASPLMVAADVTDARGLKAPRTLLSEYLWQQTQQHHNQALQSGFVQGIRNASLNPEGFGGYMLQDSVFCYKASNNIAIAESNATDPFIKQFLEKTLKSYQEYYQALFNTWHIEDASGIKLGQACKAYIAHEHNVAMNLNSVYFVVALIPCAKLWPWIGQQIAADTVCTFRLSTEDYNLSMTIK</sequence>
<proteinExistence type="predicted"/>
<dbReference type="InterPro" id="IPR050967">
    <property type="entry name" value="Thiamine_Salvage_TenA"/>
</dbReference>
<evidence type="ECO:0000313" key="2">
    <source>
        <dbReference type="EMBL" id="WAR02117.1"/>
    </source>
</evidence>